<feature type="domain" description="NADP-dependent oxidoreductase" evidence="3">
    <location>
        <begin position="10"/>
        <end position="311"/>
    </location>
</feature>
<dbReference type="Proteomes" id="UP000887567">
    <property type="component" value="Unplaced"/>
</dbReference>
<dbReference type="PANTHER" id="PTHR43364">
    <property type="entry name" value="NADH-SPECIFIC METHYLGLYOXAL REDUCTASE-RELATED"/>
    <property type="match status" value="1"/>
</dbReference>
<dbReference type="InterPro" id="IPR050523">
    <property type="entry name" value="AKR_Detox_Biosynth"/>
</dbReference>
<keyword evidence="1" id="KW-0560">Oxidoreductase</keyword>
<dbReference type="AlphaFoldDB" id="A0A913Y5K4"/>
<dbReference type="Gene3D" id="3.20.20.100">
    <property type="entry name" value="NADP-dependent oxidoreductase domain"/>
    <property type="match status" value="1"/>
</dbReference>
<dbReference type="GeneID" id="110252301"/>
<evidence type="ECO:0000256" key="1">
    <source>
        <dbReference type="ARBA" id="ARBA00023002"/>
    </source>
</evidence>
<dbReference type="InterPro" id="IPR036812">
    <property type="entry name" value="NAD(P)_OxRdtase_dom_sf"/>
</dbReference>
<dbReference type="InterPro" id="IPR023210">
    <property type="entry name" value="NADP_OxRdtase_dom"/>
</dbReference>
<comment type="similarity">
    <text evidence="2">Belongs to the aldo/keto reductase family. Aldo/keto reductase 2 subfamily.</text>
</comment>
<protein>
    <recommendedName>
        <fullName evidence="3">NADP-dependent oxidoreductase domain-containing protein</fullName>
    </recommendedName>
</protein>
<keyword evidence="5" id="KW-1185">Reference proteome</keyword>
<evidence type="ECO:0000256" key="2">
    <source>
        <dbReference type="ARBA" id="ARBA00038157"/>
    </source>
</evidence>
<name>A0A913Y5K4_EXADI</name>
<dbReference type="OMA" id="TAPNYWH"/>
<dbReference type="OrthoDB" id="48988at2759"/>
<proteinExistence type="inferred from homology"/>
<organism evidence="4 5">
    <name type="scientific">Exaiptasia diaphana</name>
    <name type="common">Tropical sea anemone</name>
    <name type="synonym">Aiptasia pulchella</name>
    <dbReference type="NCBI Taxonomy" id="2652724"/>
    <lineage>
        <taxon>Eukaryota</taxon>
        <taxon>Metazoa</taxon>
        <taxon>Cnidaria</taxon>
        <taxon>Anthozoa</taxon>
        <taxon>Hexacorallia</taxon>
        <taxon>Actiniaria</taxon>
        <taxon>Aiptasiidae</taxon>
        <taxon>Exaiptasia</taxon>
    </lineage>
</organism>
<dbReference type="GO" id="GO:0016491">
    <property type="term" value="F:oxidoreductase activity"/>
    <property type="evidence" value="ECO:0007669"/>
    <property type="project" value="UniProtKB-KW"/>
</dbReference>
<accession>A0A913Y5K4</accession>
<sequence>MSNEAVGTSFGTLEFGGQIDPAQAVEFVKLCMEEGCFDFDTAYLYTRGKSEEIMGDIDLLKNDKVFIATKANPWNEKGLQYDSVITQLNTSLDRLKRKSVDLFYLHAPDHKTPIEETLKAVDKLHKEGKFKEFGLSNYAAWEVVEIYYMCKENNYILPTVYQGRYCSIIRDVEKELLPCLRRFGIRFYAYNPLVGGLLTGRYQYSDKEDKQPFGRFFGATPFTKAYQDNFWHKAIFDLLDKLKAKLIEVYGKDGVSMTEAAIAWLYHHSQLSGKHGDKVVLGASKLNHLQQNLKATKIGPLHQDIVKIFDEGWINIMKGICPSYNR</sequence>
<dbReference type="CDD" id="cd19075">
    <property type="entry name" value="AKR_AKR7A1-5"/>
    <property type="match status" value="1"/>
</dbReference>
<evidence type="ECO:0000313" key="5">
    <source>
        <dbReference type="Proteomes" id="UP000887567"/>
    </source>
</evidence>
<dbReference type="KEGG" id="epa:110252301"/>
<dbReference type="SUPFAM" id="SSF51430">
    <property type="entry name" value="NAD(P)-linked oxidoreductase"/>
    <property type="match status" value="1"/>
</dbReference>
<reference evidence="4" key="1">
    <citation type="submission" date="2022-11" db="UniProtKB">
        <authorList>
            <consortium name="EnsemblMetazoa"/>
        </authorList>
    </citation>
    <scope>IDENTIFICATION</scope>
</reference>
<dbReference type="RefSeq" id="XP_020914757.1">
    <property type="nucleotide sequence ID" value="XM_021059098.2"/>
</dbReference>
<dbReference type="PANTHER" id="PTHR43364:SF4">
    <property type="entry name" value="NAD(P)-LINKED OXIDOREDUCTASE SUPERFAMILY PROTEIN"/>
    <property type="match status" value="1"/>
</dbReference>
<evidence type="ECO:0000313" key="4">
    <source>
        <dbReference type="EnsemblMetazoa" id="XP_020914757.1"/>
    </source>
</evidence>
<dbReference type="EnsemblMetazoa" id="XM_021059098.2">
    <property type="protein sequence ID" value="XP_020914757.1"/>
    <property type="gene ID" value="LOC110252301"/>
</dbReference>
<dbReference type="Pfam" id="PF00248">
    <property type="entry name" value="Aldo_ket_red"/>
    <property type="match status" value="1"/>
</dbReference>
<evidence type="ECO:0000259" key="3">
    <source>
        <dbReference type="Pfam" id="PF00248"/>
    </source>
</evidence>